<evidence type="ECO:0000256" key="12">
    <source>
        <dbReference type="SAM" id="Coils"/>
    </source>
</evidence>
<dbReference type="GO" id="GO:0043022">
    <property type="term" value="F:ribosome binding"/>
    <property type="evidence" value="ECO:0007669"/>
    <property type="project" value="TreeGrafter"/>
</dbReference>
<evidence type="ECO:0000256" key="8">
    <source>
        <dbReference type="ARBA" id="ARBA00023186"/>
    </source>
</evidence>
<dbReference type="Pfam" id="PF05698">
    <property type="entry name" value="Trigger_C"/>
    <property type="match status" value="1"/>
</dbReference>
<sequence>MKIRSQKREGNKVLLEVEEDYSRFEEAVDKTLTEAGKEIKIPGFRPGKAPKDLVERAVNREALESRAAQNLISDIYPKLIDKTKIDPVDYPSVEILQQKENMPFLFKLSVDVYPEVKLGRYKGLKVEKKKAEVSEEEILRVLGNFQERLAKTSPEGNKELLPLDDEFAKKVSHFGTLAELKEEIRETMLKDRKAEVEADLKNKLIAAASAEAKTDIPNGMIEREIDIMLDELRTSLSRSSLTLEDYLKGIKKEEKILRDELHKSAEIRAKGKVVLRAIADSEKMKISDEEMEGETKSIAEASGEKLEDLKRRLDEGAKKYIQEYMLRRKALDFVLEKAKIKEVEKA</sequence>
<evidence type="ECO:0000256" key="5">
    <source>
        <dbReference type="ARBA" id="ARBA00016902"/>
    </source>
</evidence>
<reference evidence="15 16" key="1">
    <citation type="journal article" date="2015" name="Microbiome">
        <title>Genomic resolution of linkages in carbon, nitrogen, and sulfur cycling among widespread estuary sediment bacteria.</title>
        <authorList>
            <person name="Baker B.J."/>
            <person name="Lazar C.S."/>
            <person name="Teske A.P."/>
            <person name="Dick G.J."/>
        </authorList>
    </citation>
    <scope>NUCLEOTIDE SEQUENCE [LARGE SCALE GENOMIC DNA]</scope>
    <source>
        <strain evidence="15">DG_54_3</strain>
    </source>
</reference>
<dbReference type="InterPro" id="IPR008881">
    <property type="entry name" value="Trigger_fac_ribosome-bd_bac"/>
</dbReference>
<dbReference type="PANTHER" id="PTHR30560">
    <property type="entry name" value="TRIGGER FACTOR CHAPERONE AND PEPTIDYL-PROLYL CIS/TRANS ISOMERASE"/>
    <property type="match status" value="1"/>
</dbReference>
<evidence type="ECO:0000256" key="2">
    <source>
        <dbReference type="ARBA" id="ARBA00004496"/>
    </source>
</evidence>
<accession>A0A0S7XP77</accession>
<evidence type="ECO:0000313" key="15">
    <source>
        <dbReference type="EMBL" id="KPJ64301.1"/>
    </source>
</evidence>
<dbReference type="GO" id="GO:0015031">
    <property type="term" value="P:protein transport"/>
    <property type="evidence" value="ECO:0007669"/>
    <property type="project" value="InterPro"/>
</dbReference>
<dbReference type="GO" id="GO:0051083">
    <property type="term" value="P:'de novo' cotranslational protein folding"/>
    <property type="evidence" value="ECO:0007669"/>
    <property type="project" value="TreeGrafter"/>
</dbReference>
<comment type="catalytic activity">
    <reaction evidence="1">
        <text>[protein]-peptidylproline (omega=180) = [protein]-peptidylproline (omega=0)</text>
        <dbReference type="Rhea" id="RHEA:16237"/>
        <dbReference type="Rhea" id="RHEA-COMP:10747"/>
        <dbReference type="Rhea" id="RHEA-COMP:10748"/>
        <dbReference type="ChEBI" id="CHEBI:83833"/>
        <dbReference type="ChEBI" id="CHEBI:83834"/>
        <dbReference type="EC" id="5.2.1.8"/>
    </reaction>
</comment>
<keyword evidence="7" id="KW-0697">Rotamase</keyword>
<dbReference type="Gene3D" id="3.30.70.1050">
    <property type="entry name" value="Trigger factor ribosome-binding domain"/>
    <property type="match status" value="1"/>
</dbReference>
<dbReference type="GO" id="GO:0043335">
    <property type="term" value="P:protein unfolding"/>
    <property type="evidence" value="ECO:0007669"/>
    <property type="project" value="TreeGrafter"/>
</dbReference>
<evidence type="ECO:0000259" key="13">
    <source>
        <dbReference type="Pfam" id="PF05697"/>
    </source>
</evidence>
<evidence type="ECO:0000259" key="14">
    <source>
        <dbReference type="Pfam" id="PF05698"/>
    </source>
</evidence>
<gene>
    <name evidence="15" type="ORF">AMJ44_13035</name>
</gene>
<dbReference type="GO" id="GO:0005737">
    <property type="term" value="C:cytoplasm"/>
    <property type="evidence" value="ECO:0007669"/>
    <property type="project" value="UniProtKB-SubCell"/>
</dbReference>
<feature type="domain" description="Trigger factor ribosome-binding bacterial" evidence="13">
    <location>
        <begin position="1"/>
        <end position="142"/>
    </location>
</feature>
<dbReference type="EMBL" id="LIZX01000189">
    <property type="protein sequence ID" value="KPJ64301.1"/>
    <property type="molecule type" value="Genomic_DNA"/>
</dbReference>
<dbReference type="SUPFAM" id="SSF109998">
    <property type="entry name" value="Triger factor/SurA peptide-binding domain-like"/>
    <property type="match status" value="1"/>
</dbReference>
<dbReference type="PATRIC" id="fig|1703775.3.peg.1771"/>
<dbReference type="InterPro" id="IPR005215">
    <property type="entry name" value="Trig_fac"/>
</dbReference>
<organism evidence="15 16">
    <name type="scientific">candidate division WOR-1 bacterium DG_54_3</name>
    <dbReference type="NCBI Taxonomy" id="1703775"/>
    <lineage>
        <taxon>Bacteria</taxon>
        <taxon>Bacillati</taxon>
        <taxon>Saganbacteria</taxon>
    </lineage>
</organism>
<evidence type="ECO:0000256" key="1">
    <source>
        <dbReference type="ARBA" id="ARBA00000971"/>
    </source>
</evidence>
<evidence type="ECO:0000256" key="4">
    <source>
        <dbReference type="ARBA" id="ARBA00013194"/>
    </source>
</evidence>
<evidence type="ECO:0000256" key="10">
    <source>
        <dbReference type="ARBA" id="ARBA00023306"/>
    </source>
</evidence>
<dbReference type="GO" id="GO:0044183">
    <property type="term" value="F:protein folding chaperone"/>
    <property type="evidence" value="ECO:0007669"/>
    <property type="project" value="TreeGrafter"/>
</dbReference>
<evidence type="ECO:0000256" key="3">
    <source>
        <dbReference type="ARBA" id="ARBA00005464"/>
    </source>
</evidence>
<dbReference type="InterPro" id="IPR036611">
    <property type="entry name" value="Trigger_fac_ribosome-bd_sf"/>
</dbReference>
<feature type="coiled-coil region" evidence="12">
    <location>
        <begin position="177"/>
        <end position="213"/>
    </location>
</feature>
<evidence type="ECO:0000256" key="6">
    <source>
        <dbReference type="ARBA" id="ARBA00022618"/>
    </source>
</evidence>
<dbReference type="InterPro" id="IPR027304">
    <property type="entry name" value="Trigger_fact/SurA_dom_sf"/>
</dbReference>
<keyword evidence="10" id="KW-0131">Cell cycle</keyword>
<dbReference type="GO" id="GO:0003755">
    <property type="term" value="F:peptidyl-prolyl cis-trans isomerase activity"/>
    <property type="evidence" value="ECO:0007669"/>
    <property type="project" value="UniProtKB-KW"/>
</dbReference>
<name>A0A0S7XP77_UNCSA</name>
<dbReference type="Pfam" id="PF05697">
    <property type="entry name" value="Trigger_N"/>
    <property type="match status" value="1"/>
</dbReference>
<keyword evidence="8" id="KW-0143">Chaperone</keyword>
<evidence type="ECO:0000256" key="9">
    <source>
        <dbReference type="ARBA" id="ARBA00023235"/>
    </source>
</evidence>
<evidence type="ECO:0000313" key="16">
    <source>
        <dbReference type="Proteomes" id="UP000051861"/>
    </source>
</evidence>
<dbReference type="Gene3D" id="1.10.3120.10">
    <property type="entry name" value="Trigger factor, C-terminal domain"/>
    <property type="match status" value="2"/>
</dbReference>
<keyword evidence="9" id="KW-0413">Isomerase</keyword>
<dbReference type="GO" id="GO:0051301">
    <property type="term" value="P:cell division"/>
    <property type="evidence" value="ECO:0007669"/>
    <property type="project" value="UniProtKB-KW"/>
</dbReference>
<keyword evidence="12" id="KW-0175">Coiled coil</keyword>
<dbReference type="Proteomes" id="UP000051861">
    <property type="component" value="Unassembled WGS sequence"/>
</dbReference>
<dbReference type="InterPro" id="IPR037041">
    <property type="entry name" value="Trigger_fac_C_sf"/>
</dbReference>
<dbReference type="SUPFAM" id="SSF102735">
    <property type="entry name" value="Trigger factor ribosome-binding domain"/>
    <property type="match status" value="1"/>
</dbReference>
<comment type="caution">
    <text evidence="15">The sequence shown here is derived from an EMBL/GenBank/DDBJ whole genome shotgun (WGS) entry which is preliminary data.</text>
</comment>
<dbReference type="EC" id="5.2.1.8" evidence="4"/>
<dbReference type="AlphaFoldDB" id="A0A0S7XP77"/>
<keyword evidence="6" id="KW-0132">Cell division</keyword>
<dbReference type="PANTHER" id="PTHR30560:SF3">
    <property type="entry name" value="TRIGGER FACTOR-LIKE PROTEIN TIG, CHLOROPLASTIC"/>
    <property type="match status" value="1"/>
</dbReference>
<evidence type="ECO:0000256" key="7">
    <source>
        <dbReference type="ARBA" id="ARBA00023110"/>
    </source>
</evidence>
<dbReference type="InterPro" id="IPR008880">
    <property type="entry name" value="Trigger_fac_C"/>
</dbReference>
<comment type="subcellular location">
    <subcellularLocation>
        <location evidence="2">Cytoplasm</location>
    </subcellularLocation>
</comment>
<proteinExistence type="inferred from homology"/>
<feature type="domain" description="Trigger factor C-terminal" evidence="14">
    <location>
        <begin position="176"/>
        <end position="336"/>
    </location>
</feature>
<evidence type="ECO:0000256" key="11">
    <source>
        <dbReference type="ARBA" id="ARBA00029986"/>
    </source>
</evidence>
<protein>
    <recommendedName>
        <fullName evidence="5">Trigger factor</fullName>
        <ecNumber evidence="4">5.2.1.8</ecNumber>
    </recommendedName>
    <alternativeName>
        <fullName evidence="11">PPIase</fullName>
    </alternativeName>
</protein>
<comment type="similarity">
    <text evidence="3">Belongs to the FKBP-type PPIase family. Tig subfamily.</text>
</comment>